<organism evidence="2 3">
    <name type="scientific">Chitinophaga pollutisoli</name>
    <dbReference type="NCBI Taxonomy" id="3133966"/>
    <lineage>
        <taxon>Bacteria</taxon>
        <taxon>Pseudomonadati</taxon>
        <taxon>Bacteroidota</taxon>
        <taxon>Chitinophagia</taxon>
        <taxon>Chitinophagales</taxon>
        <taxon>Chitinophagaceae</taxon>
        <taxon>Chitinophaga</taxon>
    </lineage>
</organism>
<gene>
    <name evidence="2" type="ORF">WJU16_21320</name>
</gene>
<dbReference type="PROSITE" id="PS01152">
    <property type="entry name" value="HESB"/>
    <property type="match status" value="1"/>
</dbReference>
<dbReference type="InterPro" id="IPR017870">
    <property type="entry name" value="FeS_cluster_insertion_CS"/>
</dbReference>
<proteinExistence type="predicted"/>
<dbReference type="Gene3D" id="2.60.300.12">
    <property type="entry name" value="HesB-like domain"/>
    <property type="match status" value="1"/>
</dbReference>
<dbReference type="InterPro" id="IPR000361">
    <property type="entry name" value="ATAP_core_dom"/>
</dbReference>
<dbReference type="InterPro" id="IPR035903">
    <property type="entry name" value="HesB-like_dom_sf"/>
</dbReference>
<feature type="domain" description="Core" evidence="1">
    <location>
        <begin position="9"/>
        <end position="109"/>
    </location>
</feature>
<keyword evidence="3" id="KW-1185">Reference proteome</keyword>
<protein>
    <submittedName>
        <fullName evidence="2">Iron-sulfur cluster assembly accessory protein</fullName>
    </submittedName>
</protein>
<name>A0ABZ2YLR1_9BACT</name>
<sequence>MDTITQAPIKFTAGAVKELKRLMEEDSFDRTQFLRIGVKGGGCSGLSYILGFDAKMDGDDTFDIEGIPVIMKKAHGLYLMGIEIDFQHGLDARGFTFNNPNASSSCGCGTSFAV</sequence>
<dbReference type="Pfam" id="PF01521">
    <property type="entry name" value="Fe-S_biosyn"/>
    <property type="match status" value="1"/>
</dbReference>
<dbReference type="InterPro" id="IPR031108">
    <property type="entry name" value="IscA_plant_cyanobact"/>
</dbReference>
<dbReference type="RefSeq" id="WP_341835425.1">
    <property type="nucleotide sequence ID" value="NZ_CP149822.1"/>
</dbReference>
<dbReference type="PANTHER" id="PTHR47265">
    <property type="entry name" value="IRON-SULFUR ASSEMBLY PROTEIN ISCA, CHLOROPLASTIC"/>
    <property type="match status" value="1"/>
</dbReference>
<dbReference type="NCBIfam" id="TIGR00049">
    <property type="entry name" value="iron-sulfur cluster assembly accessory protein"/>
    <property type="match status" value="1"/>
</dbReference>
<evidence type="ECO:0000313" key="2">
    <source>
        <dbReference type="EMBL" id="WZN40508.1"/>
    </source>
</evidence>
<dbReference type="SUPFAM" id="SSF89360">
    <property type="entry name" value="HesB-like domain"/>
    <property type="match status" value="1"/>
</dbReference>
<accession>A0ABZ2YLR1</accession>
<dbReference type="Proteomes" id="UP001485459">
    <property type="component" value="Chromosome"/>
</dbReference>
<dbReference type="EMBL" id="CP149822">
    <property type="protein sequence ID" value="WZN40508.1"/>
    <property type="molecule type" value="Genomic_DNA"/>
</dbReference>
<dbReference type="InterPro" id="IPR016092">
    <property type="entry name" value="ATAP"/>
</dbReference>
<reference evidence="3" key="1">
    <citation type="submission" date="2024-03" db="EMBL/GenBank/DDBJ databases">
        <title>Chitinophaga horti sp. nov., isolated from garden soil.</title>
        <authorList>
            <person name="Lee D.S."/>
            <person name="Han D.M."/>
            <person name="Baek J.H."/>
            <person name="Choi D.G."/>
            <person name="Jeon J.H."/>
            <person name="Jeon C.O."/>
        </authorList>
    </citation>
    <scope>NUCLEOTIDE SEQUENCE [LARGE SCALE GENOMIC DNA]</scope>
    <source>
        <strain evidence="3">GPA1</strain>
    </source>
</reference>
<dbReference type="PANTHER" id="PTHR47265:SF1">
    <property type="entry name" value="IRON-SULFUR ASSEMBLY PROTEIN ISCA, CHLOROPLASTIC"/>
    <property type="match status" value="1"/>
</dbReference>
<evidence type="ECO:0000259" key="1">
    <source>
        <dbReference type="Pfam" id="PF01521"/>
    </source>
</evidence>
<evidence type="ECO:0000313" key="3">
    <source>
        <dbReference type="Proteomes" id="UP001485459"/>
    </source>
</evidence>